<evidence type="ECO:0000256" key="1">
    <source>
        <dbReference type="SAM" id="MobiDB-lite"/>
    </source>
</evidence>
<feature type="region of interest" description="Disordered" evidence="1">
    <location>
        <begin position="227"/>
        <end position="272"/>
    </location>
</feature>
<comment type="caution">
    <text evidence="2">The sequence shown here is derived from an EMBL/GenBank/DDBJ whole genome shotgun (WGS) entry which is preliminary data.</text>
</comment>
<evidence type="ECO:0000313" key="2">
    <source>
        <dbReference type="EMBL" id="KAK2114655.1"/>
    </source>
</evidence>
<dbReference type="Proteomes" id="UP001266305">
    <property type="component" value="Unassembled WGS sequence"/>
</dbReference>
<organism evidence="2 3">
    <name type="scientific">Saguinus oedipus</name>
    <name type="common">Cotton-top tamarin</name>
    <name type="synonym">Oedipomidas oedipus</name>
    <dbReference type="NCBI Taxonomy" id="9490"/>
    <lineage>
        <taxon>Eukaryota</taxon>
        <taxon>Metazoa</taxon>
        <taxon>Chordata</taxon>
        <taxon>Craniata</taxon>
        <taxon>Vertebrata</taxon>
        <taxon>Euteleostomi</taxon>
        <taxon>Mammalia</taxon>
        <taxon>Eutheria</taxon>
        <taxon>Euarchontoglires</taxon>
        <taxon>Primates</taxon>
        <taxon>Haplorrhini</taxon>
        <taxon>Platyrrhini</taxon>
        <taxon>Cebidae</taxon>
        <taxon>Callitrichinae</taxon>
        <taxon>Saguinus</taxon>
    </lineage>
</organism>
<keyword evidence="3" id="KW-1185">Reference proteome</keyword>
<gene>
    <name evidence="2" type="ORF">P7K49_008921</name>
</gene>
<name>A0ABQ9VZN6_SAGOE</name>
<proteinExistence type="predicted"/>
<evidence type="ECO:0000313" key="3">
    <source>
        <dbReference type="Proteomes" id="UP001266305"/>
    </source>
</evidence>
<sequence>MSLSHSSCSSGSWGQQQSLRLGLFSLPADSLDQDRKHRKSCDAEKGRDCKDLLDGLSHVLGAVGQLETMRTKKGHELWQPGPSGVHESTFSRLRKGELGGSSDGPGQKSRWAAGSGVAVLVLGRRDAAARLSPQSLTFSLGISMKGFLTPWLTCASAPQQFRVSCRVDLAVPLIPHGCPQLAGTQAQPGIENAVNLAAWNQGFRCTHLSQRLQPLNAPPADKAFQISAKTPEFRKPYPQPTELMKEPQSRLAGKKPPKKPSRKPPSPVPAAMYQSKKMGKAITTSAQGALSKCDALCVCKADSVAPSQMSNDMKPGAASPSFSSMSISYALAGRLPRAGL</sequence>
<dbReference type="EMBL" id="JASSZA010000004">
    <property type="protein sequence ID" value="KAK2114655.1"/>
    <property type="molecule type" value="Genomic_DNA"/>
</dbReference>
<feature type="compositionally biased region" description="Basic residues" evidence="1">
    <location>
        <begin position="252"/>
        <end position="262"/>
    </location>
</feature>
<accession>A0ABQ9VZN6</accession>
<reference evidence="2 3" key="1">
    <citation type="submission" date="2023-05" db="EMBL/GenBank/DDBJ databases">
        <title>B98-5 Cell Line De Novo Hybrid Assembly: An Optical Mapping Approach.</title>
        <authorList>
            <person name="Kananen K."/>
            <person name="Auerbach J.A."/>
            <person name="Kautto E."/>
            <person name="Blachly J.S."/>
        </authorList>
    </citation>
    <scope>NUCLEOTIDE SEQUENCE [LARGE SCALE GENOMIC DNA]</scope>
    <source>
        <strain evidence="2">B95-8</strain>
        <tissue evidence="2">Cell line</tissue>
    </source>
</reference>
<protein>
    <submittedName>
        <fullName evidence="2">Uncharacterized protein</fullName>
    </submittedName>
</protein>